<dbReference type="Pfam" id="PF00379">
    <property type="entry name" value="Chitin_bind_4"/>
    <property type="match status" value="1"/>
</dbReference>
<protein>
    <submittedName>
        <fullName evidence="5">Cuticle protein 6</fullName>
    </submittedName>
</protein>
<dbReference type="OMA" id="GQNYHQD"/>
<evidence type="ECO:0000256" key="4">
    <source>
        <dbReference type="SAM" id="SignalP"/>
    </source>
</evidence>
<feature type="compositionally biased region" description="Low complexity" evidence="3">
    <location>
        <begin position="162"/>
        <end position="187"/>
    </location>
</feature>
<accession>A0A226DZC0</accession>
<organism evidence="5 6">
    <name type="scientific">Folsomia candida</name>
    <name type="common">Springtail</name>
    <dbReference type="NCBI Taxonomy" id="158441"/>
    <lineage>
        <taxon>Eukaryota</taxon>
        <taxon>Metazoa</taxon>
        <taxon>Ecdysozoa</taxon>
        <taxon>Arthropoda</taxon>
        <taxon>Hexapoda</taxon>
        <taxon>Collembola</taxon>
        <taxon>Entomobryomorpha</taxon>
        <taxon>Isotomoidea</taxon>
        <taxon>Isotomidae</taxon>
        <taxon>Proisotominae</taxon>
        <taxon>Folsomia</taxon>
    </lineage>
</organism>
<dbReference type="STRING" id="158441.A0A226DZC0"/>
<dbReference type="InterPro" id="IPR050468">
    <property type="entry name" value="Cuticle_Struct_Prot"/>
</dbReference>
<dbReference type="PROSITE" id="PS51155">
    <property type="entry name" value="CHIT_BIND_RR_2"/>
    <property type="match status" value="1"/>
</dbReference>
<feature type="signal peptide" evidence="4">
    <location>
        <begin position="1"/>
        <end position="16"/>
    </location>
</feature>
<keyword evidence="4" id="KW-0732">Signal</keyword>
<evidence type="ECO:0000313" key="6">
    <source>
        <dbReference type="Proteomes" id="UP000198287"/>
    </source>
</evidence>
<dbReference type="OrthoDB" id="6352077at2759"/>
<dbReference type="GO" id="GO:0062129">
    <property type="term" value="C:chitin-based extracellular matrix"/>
    <property type="evidence" value="ECO:0007669"/>
    <property type="project" value="TreeGrafter"/>
</dbReference>
<evidence type="ECO:0000313" key="5">
    <source>
        <dbReference type="EMBL" id="OXA50633.1"/>
    </source>
</evidence>
<feature type="compositionally biased region" description="Low complexity" evidence="3">
    <location>
        <begin position="204"/>
        <end position="220"/>
    </location>
</feature>
<feature type="compositionally biased region" description="Polar residues" evidence="3">
    <location>
        <begin position="188"/>
        <end position="203"/>
    </location>
</feature>
<keyword evidence="6" id="KW-1185">Reference proteome</keyword>
<comment type="caution">
    <text evidence="5">The sequence shown here is derived from an EMBL/GenBank/DDBJ whole genome shotgun (WGS) entry which is preliminary data.</text>
</comment>
<dbReference type="GO" id="GO:0008010">
    <property type="term" value="F:structural constituent of chitin-based larval cuticle"/>
    <property type="evidence" value="ECO:0007669"/>
    <property type="project" value="TreeGrafter"/>
</dbReference>
<dbReference type="PANTHER" id="PTHR10380">
    <property type="entry name" value="CUTICLE PROTEIN"/>
    <property type="match status" value="1"/>
</dbReference>
<dbReference type="PROSITE" id="PS00233">
    <property type="entry name" value="CHIT_BIND_RR_1"/>
    <property type="match status" value="1"/>
</dbReference>
<name>A0A226DZC0_FOLCA</name>
<dbReference type="InterPro" id="IPR031311">
    <property type="entry name" value="CHIT_BIND_RR_consensus"/>
</dbReference>
<keyword evidence="1 2" id="KW-0193">Cuticle</keyword>
<evidence type="ECO:0000256" key="1">
    <source>
        <dbReference type="ARBA" id="ARBA00022460"/>
    </source>
</evidence>
<dbReference type="EMBL" id="LNIX01000008">
    <property type="protein sequence ID" value="OXA50633.1"/>
    <property type="molecule type" value="Genomic_DNA"/>
</dbReference>
<proteinExistence type="predicted"/>
<dbReference type="AlphaFoldDB" id="A0A226DZC0"/>
<feature type="region of interest" description="Disordered" evidence="3">
    <location>
        <begin position="116"/>
        <end position="240"/>
    </location>
</feature>
<evidence type="ECO:0000256" key="3">
    <source>
        <dbReference type="SAM" id="MobiDB-lite"/>
    </source>
</evidence>
<reference evidence="5 6" key="1">
    <citation type="submission" date="2015-12" db="EMBL/GenBank/DDBJ databases">
        <title>The genome of Folsomia candida.</title>
        <authorList>
            <person name="Faddeeva A."/>
            <person name="Derks M.F."/>
            <person name="Anvar Y."/>
            <person name="Smit S."/>
            <person name="Van Straalen N."/>
            <person name="Roelofs D."/>
        </authorList>
    </citation>
    <scope>NUCLEOTIDE SEQUENCE [LARGE SCALE GENOMIC DNA]</scope>
    <source>
        <strain evidence="5 6">VU population</strain>
        <tissue evidence="5">Whole body</tissue>
    </source>
</reference>
<sequence>MNRIVILLAVVVAASAQRGGVDPKNAAILAEARYLSGDGSFGAAYVQEDQTEFKEETGTNGERKGQYSYVDRDGKKFTVHYTAGKNGFQVSGDHLPKAPAADPIHTQRAPAAPQYNTQPQYNAIPHQPAPQQNYARGGADDDGQYRPELHEAPYQYREGSSNNNGQQYQQAQYNPAPQQQARPAPQQFSQGFNYQNQGFSNNYQQPIQTTTPQPTRFFPPGKLDLNRTPDGFNYQFQSRQ</sequence>
<evidence type="ECO:0000256" key="2">
    <source>
        <dbReference type="PROSITE-ProRule" id="PRU00497"/>
    </source>
</evidence>
<dbReference type="Proteomes" id="UP000198287">
    <property type="component" value="Unassembled WGS sequence"/>
</dbReference>
<feature type="chain" id="PRO_5012556306" evidence="4">
    <location>
        <begin position="17"/>
        <end position="240"/>
    </location>
</feature>
<dbReference type="InterPro" id="IPR000618">
    <property type="entry name" value="Insect_cuticle"/>
</dbReference>
<gene>
    <name evidence="5" type="ORF">Fcan01_14151</name>
</gene>
<dbReference type="PANTHER" id="PTHR10380:SF160">
    <property type="entry name" value="CUTICULAR PROTEIN 100A"/>
    <property type="match status" value="1"/>
</dbReference>